<dbReference type="Pfam" id="PF19292">
    <property type="entry name" value="KPBB_C"/>
    <property type="match status" value="1"/>
</dbReference>
<dbReference type="GO" id="GO:0005886">
    <property type="term" value="C:plasma membrane"/>
    <property type="evidence" value="ECO:0007669"/>
    <property type="project" value="UniProtKB-SubCell"/>
</dbReference>
<keyword evidence="6" id="KW-0449">Lipoprotein</keyword>
<keyword evidence="6" id="KW-1003">Cell membrane</keyword>
<evidence type="ECO:0000256" key="4">
    <source>
        <dbReference type="ARBA" id="ARBA00022860"/>
    </source>
</evidence>
<dbReference type="InterPro" id="IPR008734">
    <property type="entry name" value="PHK_A/B_su"/>
</dbReference>
<dbReference type="SUPFAM" id="SSF48208">
    <property type="entry name" value="Six-hairpin glycosidases"/>
    <property type="match status" value="1"/>
</dbReference>
<evidence type="ECO:0000256" key="2">
    <source>
        <dbReference type="ARBA" id="ARBA00007128"/>
    </source>
</evidence>
<dbReference type="GeneID" id="105424131"/>
<keyword evidence="9" id="KW-1185">Reference proteome</keyword>
<dbReference type="PANTHER" id="PTHR10749">
    <property type="entry name" value="PHOSPHORYLASE B KINASE REGULATORY SUBUNIT"/>
    <property type="match status" value="1"/>
</dbReference>
<dbReference type="AlphaFoldDB" id="A0A6I9W275"/>
<evidence type="ECO:0000256" key="1">
    <source>
        <dbReference type="ARBA" id="ARBA00005131"/>
    </source>
</evidence>
<dbReference type="UniPathway" id="UPA00163"/>
<comment type="pathway">
    <text evidence="1 6">Glycan biosynthesis; glycogen metabolism.</text>
</comment>
<dbReference type="RefSeq" id="XP_011632499.1">
    <property type="nucleotide sequence ID" value="XM_011634197.2"/>
</dbReference>
<dbReference type="GO" id="GO:0005964">
    <property type="term" value="C:phosphorylase kinase complex"/>
    <property type="evidence" value="ECO:0007669"/>
    <property type="project" value="TreeGrafter"/>
</dbReference>
<keyword evidence="4 6" id="KW-0112">Calmodulin-binding</keyword>
<evidence type="ECO:0000259" key="8">
    <source>
        <dbReference type="Pfam" id="PF19292"/>
    </source>
</evidence>
<name>A0A6I9W275_9HYME</name>
<evidence type="ECO:0000259" key="7">
    <source>
        <dbReference type="Pfam" id="PF00723"/>
    </source>
</evidence>
<evidence type="ECO:0000256" key="6">
    <source>
        <dbReference type="RuleBase" id="RU364123"/>
    </source>
</evidence>
<dbReference type="PANTHER" id="PTHR10749:SF8">
    <property type="entry name" value="PHOSPHORYLASE B KINASE REGULATORY SUBUNIT BETA"/>
    <property type="match status" value="1"/>
</dbReference>
<evidence type="ECO:0000256" key="3">
    <source>
        <dbReference type="ARBA" id="ARBA00022600"/>
    </source>
</evidence>
<protein>
    <recommendedName>
        <fullName evidence="6">Phosphorylase b kinase regulatory subunit</fullName>
    </recommendedName>
</protein>
<accession>A0A6I9W275</accession>
<reference evidence="10" key="1">
    <citation type="submission" date="2025-08" db="UniProtKB">
        <authorList>
            <consortium name="RefSeq"/>
        </authorList>
    </citation>
    <scope>IDENTIFICATION</scope>
</reference>
<feature type="domain" description="Phosphorylase b kinase regulatory subunit alpha/beta C-terminal" evidence="8">
    <location>
        <begin position="926"/>
        <end position="1035"/>
    </location>
</feature>
<comment type="function">
    <text evidence="6">Phosphorylase b kinase catalyzes the phosphorylation of serine in certain substrates, including troponin I.</text>
</comment>
<gene>
    <name evidence="10" type="primary">LOC105424131</name>
</gene>
<dbReference type="OrthoDB" id="5971574at2759"/>
<sequence>MATSSTLPGAKRNTQIRNIRQGSILDIDADMFLKISNYEDTLKQLDIYYGIVKRQLLRYQSCITGLFPQISSDRKIGSVRESIYCAVAIWSLYQAYRRIDDDRGKSYELGQSAIKCMRGILECWIKQSSRVELFKKNQCDRYALHCKFHLDTGDTVYEDANYHHLQIDIVSLYLIFLVQMISSGLQIIYTQDEVAFVQNLVYYVERAYRTPDYGMWERGSRYNDGTPEIHASSIGIAKSALEAINGCNLFGEKGASWSVIYVDIDAHNRNRSIFETMLPRESSSKSVDAALLPTISFPAFATHEDVLYNETKTNIIRRLKGNYGFKRFGRDGYKTVLEDKQRRYYKPGEIKDFDNIECEWPIFYIFMIIDGVFKSLSEQVEEYQNLLKARVHKDLNGDPVIPMYYYVPMENLETERNEPGSAYRLPSNEGRSLRSADQEAVPIYLWNQAMFVIAQLLTSGLLHINELDLIRRYLPSYNRPRRTGRYSAFQAKPTIGTHTDLVVQIVLIAESMRLQAMMATYGIQTQTPHEVEPVQILSSTQLVKVYQKLGVNKKLNLQGRPARPIGSLGTSKVYRVCGMTVLCYPLIFEVSEFYLYRDMALLIDDIKTELQFVGKYWRLSGRPTVCLLIREEHMRDPQFKKMLDLFAMLKKGYCDKTKVRIGRLQNLISSSCIEHLDFVNTLETDLDLTQFRQLQHDYIGYQSLTDVPKAIAYSEDIKDYSYMLNEPLGNILNELRNSVGLYAKCQLYDILIKREGINYEINGVTVHDNLRLLYQQAGSLRFWMAVRYCSSLLNHTVDSISPFITGVLVKGKQIAVGVIGQKETVFDKPMTPAEIQSVMYSTIQPHNVVQAVLQQEILLYCGRLIGTNPEMFKGILKIRIGWVLEAMKLYLQMFVKDAKPIENYSPYEVRQFLIKVLTVKEWAHEENLTVLARRKIEGCLCRVPAHFYNQVWEILVRCPGGIVISGRELLQQTVVSSMTRSELTFALLVESLLHHLQVPEYRQIIVELMSIMSTILLRNPELSFQKQLNLNQLVEDSFIMYCKDHNILNVNDKSSFFSENYSVTMGYLARAIVNNVLTGGCVTTIVDSGDVIESPREMCKIT</sequence>
<dbReference type="Pfam" id="PF00723">
    <property type="entry name" value="Glyco_hydro_15"/>
    <property type="match status" value="1"/>
</dbReference>
<feature type="domain" description="GH15-like" evidence="7">
    <location>
        <begin position="44"/>
        <end position="882"/>
    </location>
</feature>
<comment type="subcellular location">
    <subcellularLocation>
        <location evidence="6">Cell membrane</location>
        <topology evidence="6">Lipid-anchor</topology>
        <orientation evidence="6">Cytoplasmic side</orientation>
    </subcellularLocation>
</comment>
<dbReference type="KEGG" id="pbar:105424131"/>
<keyword evidence="6" id="KW-0636">Prenylation</keyword>
<dbReference type="InterPro" id="IPR011613">
    <property type="entry name" value="GH15-like"/>
</dbReference>
<dbReference type="Proteomes" id="UP000504615">
    <property type="component" value="Unplaced"/>
</dbReference>
<evidence type="ECO:0000313" key="10">
    <source>
        <dbReference type="RefSeq" id="XP_011632499.1"/>
    </source>
</evidence>
<comment type="similarity">
    <text evidence="2 6">Belongs to the phosphorylase b kinase regulatory chain family.</text>
</comment>
<dbReference type="InterPro" id="IPR008928">
    <property type="entry name" value="6-hairpin_glycosidase_sf"/>
</dbReference>
<evidence type="ECO:0000313" key="9">
    <source>
        <dbReference type="Proteomes" id="UP000504615"/>
    </source>
</evidence>
<keyword evidence="5 6" id="KW-0119">Carbohydrate metabolism</keyword>
<proteinExistence type="inferred from homology"/>
<keyword evidence="3 6" id="KW-0321">Glycogen metabolism</keyword>
<keyword evidence="6" id="KW-0472">Membrane</keyword>
<organism evidence="9 10">
    <name type="scientific">Pogonomyrmex barbatus</name>
    <name type="common">red harvester ant</name>
    <dbReference type="NCBI Taxonomy" id="144034"/>
    <lineage>
        <taxon>Eukaryota</taxon>
        <taxon>Metazoa</taxon>
        <taxon>Ecdysozoa</taxon>
        <taxon>Arthropoda</taxon>
        <taxon>Hexapoda</taxon>
        <taxon>Insecta</taxon>
        <taxon>Pterygota</taxon>
        <taxon>Neoptera</taxon>
        <taxon>Endopterygota</taxon>
        <taxon>Hymenoptera</taxon>
        <taxon>Apocrita</taxon>
        <taxon>Aculeata</taxon>
        <taxon>Formicoidea</taxon>
        <taxon>Formicidae</taxon>
        <taxon>Myrmicinae</taxon>
        <taxon>Pogonomyrmex</taxon>
    </lineage>
</organism>
<evidence type="ECO:0000256" key="5">
    <source>
        <dbReference type="ARBA" id="ARBA00023277"/>
    </source>
</evidence>
<dbReference type="InterPro" id="IPR045583">
    <property type="entry name" value="KPBA/B_C"/>
</dbReference>
<dbReference type="GO" id="GO:0005516">
    <property type="term" value="F:calmodulin binding"/>
    <property type="evidence" value="ECO:0007669"/>
    <property type="project" value="UniProtKB-KW"/>
</dbReference>
<dbReference type="GO" id="GO:0005977">
    <property type="term" value="P:glycogen metabolic process"/>
    <property type="evidence" value="ECO:0007669"/>
    <property type="project" value="UniProtKB-UniPathway"/>
</dbReference>